<feature type="domain" description="FAD-binding" evidence="1">
    <location>
        <begin position="3"/>
        <end position="317"/>
    </location>
</feature>
<sequence>MRIAISGAGVAGPTLAYWLRKGGHEPFLIEKASELRTGGYVIDFWGLGYQIAEKMGVIDAVLAHGYQVQEVRFVGDDGRRVSGFPVDVLADMTQGRFTSLPRGDLAGTIFDTIRANTETRFGDSIAAMEEHADGIHLTLESGETRDVDLLVGADGLHSKVRSLAFGPQSDFERDLGYVVAAFNAPDYTPRDEDVYVMRAWPGRSISRFALRDGTTLLLFVMARECLQQPFPQTDTARKQAIRQVFEGAGWETAAILSAMDRAGDLYFDRVSQIEMPTWTKGRVALIGDAAACASLLAGEGTGLGMTKAYVLAAALAHGDDYRSAFSQYDRQLQPFLRTKQRSARQFAGSFAPKTRLALWTRNLAARMLALPGAAKLLLGNSVQDDFTLPDFPAR</sequence>
<evidence type="ECO:0000259" key="1">
    <source>
        <dbReference type="Pfam" id="PF01494"/>
    </source>
</evidence>
<keyword evidence="3" id="KW-1185">Reference proteome</keyword>
<dbReference type="EMBL" id="JACIJI010000002">
    <property type="protein sequence ID" value="MBB5718504.1"/>
    <property type="molecule type" value="Genomic_DNA"/>
</dbReference>
<dbReference type="Gene3D" id="3.30.9.10">
    <property type="entry name" value="D-Amino Acid Oxidase, subunit A, domain 2"/>
    <property type="match status" value="1"/>
</dbReference>
<dbReference type="InterPro" id="IPR036188">
    <property type="entry name" value="FAD/NAD-bd_sf"/>
</dbReference>
<dbReference type="SUPFAM" id="SSF51905">
    <property type="entry name" value="FAD/NAD(P)-binding domain"/>
    <property type="match status" value="1"/>
</dbReference>
<dbReference type="GO" id="GO:0071949">
    <property type="term" value="F:FAD binding"/>
    <property type="evidence" value="ECO:0007669"/>
    <property type="project" value="InterPro"/>
</dbReference>
<dbReference type="InterPro" id="IPR002938">
    <property type="entry name" value="FAD-bd"/>
</dbReference>
<evidence type="ECO:0000313" key="3">
    <source>
        <dbReference type="Proteomes" id="UP000554342"/>
    </source>
</evidence>
<evidence type="ECO:0000313" key="2">
    <source>
        <dbReference type="EMBL" id="MBB5718504.1"/>
    </source>
</evidence>
<dbReference type="PANTHER" id="PTHR46865">
    <property type="entry name" value="OXIDOREDUCTASE-RELATED"/>
    <property type="match status" value="1"/>
</dbReference>
<dbReference type="PANTHER" id="PTHR46865:SF8">
    <property type="entry name" value="POSSIBLE OXIDOREDUCTASE"/>
    <property type="match status" value="1"/>
</dbReference>
<dbReference type="RefSeq" id="WP_184002337.1">
    <property type="nucleotide sequence ID" value="NZ_BAABIF010000013.1"/>
</dbReference>
<reference evidence="2 3" key="1">
    <citation type="submission" date="2020-08" db="EMBL/GenBank/DDBJ databases">
        <title>Genomic Encyclopedia of Type Strains, Phase IV (KMG-IV): sequencing the most valuable type-strain genomes for metagenomic binning, comparative biology and taxonomic classification.</title>
        <authorList>
            <person name="Goeker M."/>
        </authorList>
    </citation>
    <scope>NUCLEOTIDE SEQUENCE [LARGE SCALE GENOMIC DNA]</scope>
    <source>
        <strain evidence="2 3">DSM 27203</strain>
    </source>
</reference>
<dbReference type="Pfam" id="PF01494">
    <property type="entry name" value="FAD_binding_3"/>
    <property type="match status" value="1"/>
</dbReference>
<comment type="caution">
    <text evidence="2">The sequence shown here is derived from an EMBL/GenBank/DDBJ whole genome shotgun (WGS) entry which is preliminary data.</text>
</comment>
<accession>A0A840YYA6</accession>
<name>A0A840YYA6_9SPHN</name>
<organism evidence="2 3">
    <name type="scientific">Stakelama sediminis</name>
    <dbReference type="NCBI Taxonomy" id="463200"/>
    <lineage>
        <taxon>Bacteria</taxon>
        <taxon>Pseudomonadati</taxon>
        <taxon>Pseudomonadota</taxon>
        <taxon>Alphaproteobacteria</taxon>
        <taxon>Sphingomonadales</taxon>
        <taxon>Sphingomonadaceae</taxon>
        <taxon>Stakelama</taxon>
    </lineage>
</organism>
<dbReference type="Gene3D" id="3.50.50.60">
    <property type="entry name" value="FAD/NAD(P)-binding domain"/>
    <property type="match status" value="1"/>
</dbReference>
<dbReference type="NCBIfam" id="NF005761">
    <property type="entry name" value="PRK07588.1"/>
    <property type="match status" value="1"/>
</dbReference>
<dbReference type="InterPro" id="IPR051704">
    <property type="entry name" value="FAD_aromatic-hydroxylase"/>
</dbReference>
<dbReference type="AlphaFoldDB" id="A0A840YYA6"/>
<dbReference type="Proteomes" id="UP000554342">
    <property type="component" value="Unassembled WGS sequence"/>
</dbReference>
<gene>
    <name evidence="2" type="ORF">FHR23_001427</name>
</gene>
<dbReference type="PRINTS" id="PR00420">
    <property type="entry name" value="RNGMNOXGNASE"/>
</dbReference>
<protein>
    <submittedName>
        <fullName evidence="2">2-polyprenyl-6-methoxyphenol hydroxylase-like FAD-dependent oxidoreductase</fullName>
    </submittedName>
</protein>
<proteinExistence type="predicted"/>